<dbReference type="GeneID" id="77647"/>
<dbReference type="Pfam" id="PF15330">
    <property type="entry name" value="SIT"/>
    <property type="match status" value="1"/>
</dbReference>
<reference evidence="3 6" key="1">
    <citation type="journal article" date="2009" name="PLoS Biol.">
        <title>Lineage-specific biology revealed by a finished genome assembly of the mouse.</title>
        <authorList>
            <consortium name="Mouse Genome Sequencing Consortium"/>
            <person name="Church D.M."/>
            <person name="Goodstadt L."/>
            <person name="Hillier L.W."/>
            <person name="Zody M.C."/>
            <person name="Goldstein S."/>
            <person name="She X."/>
            <person name="Bult C.J."/>
            <person name="Agarwala R."/>
            <person name="Cherry J.L."/>
            <person name="DiCuccio M."/>
            <person name="Hlavina W."/>
            <person name="Kapustin Y."/>
            <person name="Meric P."/>
            <person name="Maglott D."/>
            <person name="Birtle Z."/>
            <person name="Marques A.C."/>
            <person name="Graves T."/>
            <person name="Zhou S."/>
            <person name="Teague B."/>
            <person name="Potamousis K."/>
            <person name="Churas C."/>
            <person name="Place M."/>
            <person name="Herschleb J."/>
            <person name="Runnheim R."/>
            <person name="Forrest D."/>
            <person name="Amos-Landgraf J."/>
            <person name="Schwartz D.C."/>
            <person name="Cheng Z."/>
            <person name="Lindblad-Toh K."/>
            <person name="Eichler E.E."/>
            <person name="Ponting C.P."/>
        </authorList>
    </citation>
    <scope>NUCLEOTIDE SEQUENCE [LARGE SCALE GENOMIC DNA]</scope>
    <source>
        <strain evidence="3 6">C57BL/6J</strain>
    </source>
</reference>
<evidence type="ECO:0000313" key="4">
    <source>
        <dbReference type="Ensembl" id="ENSMUSP00000159369.2"/>
    </source>
</evidence>
<proteinExistence type="evidence at protein level"/>
<evidence type="ECO:0000313" key="5">
    <source>
        <dbReference type="MGI" id="MGI:1924897"/>
    </source>
</evidence>
<dbReference type="ExpressionAtlas" id="A0A338P6G9">
    <property type="expression patterns" value="baseline and differential"/>
</dbReference>
<protein>
    <submittedName>
        <fullName evidence="4">T cell receptor associated transmembrane adaptor 1</fullName>
    </submittedName>
    <submittedName>
        <fullName evidence="3">T-cell receptor-associated transmembrane adapter 1</fullName>
    </submittedName>
</protein>
<dbReference type="AGR" id="MGI:1924897"/>
<dbReference type="GO" id="GO:0042101">
    <property type="term" value="C:T cell receptor complex"/>
    <property type="evidence" value="ECO:0007669"/>
    <property type="project" value="Ensembl"/>
</dbReference>
<dbReference type="Antibodypedia" id="1192">
    <property type="antibodies" value="258 antibodies from 30 providers"/>
</dbReference>
<dbReference type="GO" id="GO:0050862">
    <property type="term" value="P:positive regulation of T cell receptor signaling pathway"/>
    <property type="evidence" value="ECO:0007669"/>
    <property type="project" value="Ensembl"/>
</dbReference>
<accession>A0A338P6G9</accession>
<evidence type="ECO:0007829" key="7">
    <source>
        <dbReference type="ProteomicsDB" id="A0A338P6G9"/>
    </source>
</evidence>
<keyword evidence="2" id="KW-0812">Transmembrane</keyword>
<dbReference type="GO" id="GO:0034451">
    <property type="term" value="C:centriolar satellite"/>
    <property type="evidence" value="ECO:0007669"/>
    <property type="project" value="Ensembl"/>
</dbReference>
<keyword evidence="2" id="KW-1133">Transmembrane helix</keyword>
<dbReference type="AlphaFoldDB" id="A0A338P6G9"/>
<dbReference type="InterPro" id="IPR020399">
    <property type="entry name" value="T-cell_rcpt-assoc_TM_adapter-1"/>
</dbReference>
<dbReference type="PANTHER" id="PTHR15951">
    <property type="entry name" value="T-CELL RECEPTOR-ASSOCIATED TRANSMEMBRANE ADAPTER 1"/>
    <property type="match status" value="1"/>
</dbReference>
<dbReference type="KEGG" id="mmu:77647"/>
<evidence type="ECO:0007829" key="8">
    <source>
        <dbReference type="PubMed" id="21183079"/>
    </source>
</evidence>
<dbReference type="SMR" id="A0A338P6G9"/>
<sequence>MYPGSSERASMSGSSGCPFFLWGLLAFLGLALVISLIFNISHYVEKQRRDEIYRYSDDYIPRVDEYYVEDAPIYGNLENIIPEPLDENCYEQMKGRPQRSASDPQEVAAPAQVPAEAQMCYASLDHSVKGKRRRPRKQNTNVSDRGKDTQVYTMDANVSQINMVESFPPDNQVVEESIHDDPARLFGLIRAKREPVI</sequence>
<dbReference type="PANTHER" id="PTHR15951:SF2">
    <property type="entry name" value="T-CELL RECEPTOR-ASSOCIATED TRANSMEMBRANE ADAPTER 1"/>
    <property type="match status" value="1"/>
</dbReference>
<dbReference type="GeneTree" id="ENSGT00390000004910"/>
<dbReference type="GO" id="GO:0050850">
    <property type="term" value="P:positive regulation of calcium-mediated signaling"/>
    <property type="evidence" value="ECO:0007669"/>
    <property type="project" value="Ensembl"/>
</dbReference>
<dbReference type="MGI" id="MGI:1924897">
    <property type="gene designation" value="Trat1"/>
</dbReference>
<dbReference type="EMBL" id="AC166114">
    <property type="status" value="NOT_ANNOTATED_CDS"/>
    <property type="molecule type" value="Genomic_DNA"/>
</dbReference>
<dbReference type="Bgee" id="ENSMUSG00000030775">
    <property type="expression patterns" value="Expressed in thymus and 42 other cell types or tissues"/>
</dbReference>
<keyword evidence="2" id="KW-0472">Membrane</keyword>
<evidence type="ECO:0000256" key="2">
    <source>
        <dbReference type="SAM" id="Phobius"/>
    </source>
</evidence>
<reference evidence="4" key="3">
    <citation type="journal article" date="2011" name="PLoS Biol.">
        <title>Modernizing reference genome assemblies.</title>
        <authorList>
            <person name="Church D.M."/>
            <person name="Schneider V.A."/>
            <person name="Graves T."/>
            <person name="Auger K."/>
            <person name="Cunningham F."/>
            <person name="Bouk N."/>
            <person name="Chen H.C."/>
            <person name="Agarwala R."/>
            <person name="McLaren W.M."/>
            <person name="Ritchie G.R."/>
            <person name="Albracht D."/>
            <person name="Kremitzki M."/>
            <person name="Rock S."/>
            <person name="Kotkiewicz H."/>
            <person name="Kremitzki C."/>
            <person name="Wollam A."/>
            <person name="Trani L."/>
            <person name="Fulton L."/>
            <person name="Fulton R."/>
            <person name="Matthews L."/>
            <person name="Whitehead S."/>
            <person name="Chow W."/>
            <person name="Torrance J."/>
            <person name="Dunn M."/>
            <person name="Harden G."/>
            <person name="Threadgold G."/>
            <person name="Wood J."/>
            <person name="Collins J."/>
            <person name="Heath P."/>
            <person name="Griffiths G."/>
            <person name="Pelan S."/>
            <person name="Grafham D."/>
            <person name="Eichler E.E."/>
            <person name="Weinstock G."/>
            <person name="Mardis E.R."/>
            <person name="Wilson R.K."/>
            <person name="Howe K."/>
            <person name="Flicek P."/>
            <person name="Hubbard T."/>
        </authorList>
    </citation>
    <scope>NUCLEOTIDE SEQUENCE [LARGE SCALE GENOMIC DNA]</scope>
    <source>
        <strain evidence="4">C57BL/6J</strain>
    </source>
</reference>
<reference evidence="8" key="2">
    <citation type="journal article" date="2010" name="Cell">
        <title>A tissue-specific atlas of mouse protein phosphorylation and expression.</title>
        <authorList>
            <person name="Huttlin E.L."/>
            <person name="Jedrychowski M.P."/>
            <person name="Elias J.E."/>
            <person name="Goswami T."/>
            <person name="Rad R."/>
            <person name="Beausoleil S.A."/>
            <person name="Villen J."/>
            <person name="Haas W."/>
            <person name="Sowa M.E."/>
            <person name="Gygi S.P."/>
        </authorList>
    </citation>
    <scope>IDENTIFICATION BY MASS SPECTROMETRY [LARGE SCALE ANALYSIS]</scope>
</reference>
<dbReference type="OMA" id="DEDCYEQ"/>
<gene>
    <name evidence="3 5" type="primary">Trat1</name>
</gene>
<reference evidence="3" key="4">
    <citation type="submission" date="2018-07" db="UniProtKB">
        <authorList>
            <consortium name="Ensembl"/>
        </authorList>
    </citation>
    <scope>IDENTIFICATION</scope>
    <source>
        <strain evidence="3">C57BL/6J</strain>
    </source>
</reference>
<keyword evidence="7" id="KW-1267">Proteomics identification</keyword>
<feature type="transmembrane region" description="Helical" evidence="2">
    <location>
        <begin position="20"/>
        <end position="40"/>
    </location>
</feature>
<dbReference type="Proteomes" id="UP000000589">
    <property type="component" value="Chromosome 16"/>
</dbReference>
<keyword evidence="6" id="KW-1185">Reference proteome</keyword>
<feature type="region of interest" description="Disordered" evidence="1">
    <location>
        <begin position="127"/>
        <end position="148"/>
    </location>
</feature>
<dbReference type="Ensembl" id="ENSMUST00000239408.2">
    <property type="protein sequence ID" value="ENSMUSP00000159369.2"/>
    <property type="gene ID" value="ENSMUSG00000030775.12"/>
</dbReference>
<dbReference type="GO" id="GO:0072686">
    <property type="term" value="C:mitotic spindle"/>
    <property type="evidence" value="ECO:0007669"/>
    <property type="project" value="Ensembl"/>
</dbReference>
<dbReference type="RefSeq" id="NP_938039.3">
    <property type="nucleotide sequence ID" value="NM_198297.4"/>
</dbReference>
<dbReference type="GO" id="GO:0001920">
    <property type="term" value="P:negative regulation of receptor recycling"/>
    <property type="evidence" value="ECO:0007669"/>
    <property type="project" value="Ensembl"/>
</dbReference>
<organism evidence="3 6">
    <name type="scientific">Mus musculus</name>
    <name type="common">Mouse</name>
    <dbReference type="NCBI Taxonomy" id="10090"/>
    <lineage>
        <taxon>Eukaryota</taxon>
        <taxon>Metazoa</taxon>
        <taxon>Chordata</taxon>
        <taxon>Craniata</taxon>
        <taxon>Vertebrata</taxon>
        <taxon>Euteleostomi</taxon>
        <taxon>Mammalia</taxon>
        <taxon>Eutheria</taxon>
        <taxon>Euarchontoglires</taxon>
        <taxon>Glires</taxon>
        <taxon>Rodentia</taxon>
        <taxon>Myomorpha</taxon>
        <taxon>Muroidea</taxon>
        <taxon>Muridae</taxon>
        <taxon>Murinae</taxon>
        <taxon>Mus</taxon>
        <taxon>Mus</taxon>
    </lineage>
</organism>
<dbReference type="VEuPathDB" id="HostDB:ENSMUSG00000030775"/>
<dbReference type="GO" id="GO:0051051">
    <property type="term" value="P:negative regulation of transport"/>
    <property type="evidence" value="ECO:0007669"/>
    <property type="project" value="Ensembl"/>
</dbReference>
<dbReference type="CTD" id="50852"/>
<evidence type="ECO:0000313" key="3">
    <source>
        <dbReference type="Ensembl" id="ENSMUSP00000155986"/>
    </source>
</evidence>
<name>A0A338P6G9_MOUSE</name>
<evidence type="ECO:0000256" key="1">
    <source>
        <dbReference type="SAM" id="MobiDB-lite"/>
    </source>
</evidence>
<dbReference type="Ensembl" id="ENSMUST00000231701">
    <property type="protein sequence ID" value="ENSMUSP00000155986"/>
    <property type="gene ID" value="ENSMUSG00000030775"/>
</dbReference>
<dbReference type="DNASU" id="77647"/>
<dbReference type="OrthoDB" id="8952491at2759"/>
<evidence type="ECO:0000313" key="6">
    <source>
        <dbReference type="Proteomes" id="UP000000589"/>
    </source>
</evidence>